<accession>A0AC35F1T2</accession>
<proteinExistence type="predicted"/>
<protein>
    <submittedName>
        <fullName evidence="2">Nuclear receptor domain-containing protein</fullName>
    </submittedName>
</protein>
<evidence type="ECO:0000313" key="1">
    <source>
        <dbReference type="Proteomes" id="UP000887580"/>
    </source>
</evidence>
<dbReference type="Proteomes" id="UP000887580">
    <property type="component" value="Unplaced"/>
</dbReference>
<organism evidence="1 2">
    <name type="scientific">Panagrolaimus sp. PS1159</name>
    <dbReference type="NCBI Taxonomy" id="55785"/>
    <lineage>
        <taxon>Eukaryota</taxon>
        <taxon>Metazoa</taxon>
        <taxon>Ecdysozoa</taxon>
        <taxon>Nematoda</taxon>
        <taxon>Chromadorea</taxon>
        <taxon>Rhabditida</taxon>
        <taxon>Tylenchina</taxon>
        <taxon>Panagrolaimomorpha</taxon>
        <taxon>Panagrolaimoidea</taxon>
        <taxon>Panagrolaimidae</taxon>
        <taxon>Panagrolaimus</taxon>
    </lineage>
</organism>
<evidence type="ECO:0000313" key="2">
    <source>
        <dbReference type="WBParaSite" id="PS1159_v2.g13015.t1"/>
    </source>
</evidence>
<dbReference type="WBParaSite" id="PS1159_v2.g13015.t1">
    <property type="protein sequence ID" value="PS1159_v2.g13015.t1"/>
    <property type="gene ID" value="PS1159_v2.g13015"/>
</dbReference>
<sequence length="416" mass="46618">MKIQLAKDSESKPCVICGGPSESRHFGAIACHACAAFFRRSVAFKRTYFCRNQRKCQLLGVPARQMCRFCRMHTCLAAGMLISEVKSTGAVAASTSDQASSSSGSSPAALIELSPTIYIPENVLGDLIKARRAIFYDRVKCGMFKSKDISAARNTGATILSMLHLMSTEAQVCLNYLQSSKIMDYFGGGDNVAILMRHFLPTWAKMETFQNTAKNGGVSINRIYCLNEEYIDLEMGFLEKFYTAEPSLSNPKQLANVEKSYYYKMLCGAKTIVDHELDDYEFAALVQLTLISIAVEVLPDAQNIRTRLKPYQRALMNALQKHYNENYGETAVRLGNLILLIGEMQQHRRIYNERVIVLDMSSVWPNGPGAYDHSPYNIQKHITTSKSNSDDLWLPICVPLELSITVNDKDHLIKNK</sequence>
<name>A0AC35F1T2_9BILA</name>
<reference evidence="2" key="1">
    <citation type="submission" date="2022-11" db="UniProtKB">
        <authorList>
            <consortium name="WormBaseParasite"/>
        </authorList>
    </citation>
    <scope>IDENTIFICATION</scope>
</reference>